<proteinExistence type="predicted"/>
<evidence type="ECO:0000313" key="1">
    <source>
        <dbReference type="EMBL" id="CAK9259867.1"/>
    </source>
</evidence>
<protein>
    <submittedName>
        <fullName evidence="1">Uncharacterized protein</fullName>
    </submittedName>
</protein>
<accession>A0ABP0VZC2</accession>
<evidence type="ECO:0000313" key="2">
    <source>
        <dbReference type="Proteomes" id="UP001497444"/>
    </source>
</evidence>
<name>A0ABP0VZC2_9BRYO</name>
<keyword evidence="2" id="KW-1185">Reference proteome</keyword>
<organism evidence="1 2">
    <name type="scientific">Sphagnum jensenii</name>
    <dbReference type="NCBI Taxonomy" id="128206"/>
    <lineage>
        <taxon>Eukaryota</taxon>
        <taxon>Viridiplantae</taxon>
        <taxon>Streptophyta</taxon>
        <taxon>Embryophyta</taxon>
        <taxon>Bryophyta</taxon>
        <taxon>Sphagnophytina</taxon>
        <taxon>Sphagnopsida</taxon>
        <taxon>Sphagnales</taxon>
        <taxon>Sphagnaceae</taxon>
        <taxon>Sphagnum</taxon>
    </lineage>
</organism>
<reference evidence="1" key="1">
    <citation type="submission" date="2024-02" db="EMBL/GenBank/DDBJ databases">
        <authorList>
            <consortium name="ELIXIR-Norway"/>
            <consortium name="Elixir Norway"/>
        </authorList>
    </citation>
    <scope>NUCLEOTIDE SEQUENCE</scope>
</reference>
<sequence>MWQKTGIAGGRDQVKRLSSSINAARSPCQPNGQVQWYRPWHRTGISESDPKSCLKSLGELIAQANELASAPMSVSRDRGLLKRMATYEISLCIDIPQEESFLERNE</sequence>
<dbReference type="Proteomes" id="UP001497444">
    <property type="component" value="Chromosome 12"/>
</dbReference>
<gene>
    <name evidence="1" type="ORF">CSSPJE1EN1_LOCUS5345</name>
</gene>
<dbReference type="EMBL" id="OZ020107">
    <property type="protein sequence ID" value="CAK9259867.1"/>
    <property type="molecule type" value="Genomic_DNA"/>
</dbReference>